<protein>
    <recommendedName>
        <fullName evidence="10">GAG-pre-integrase domain-containing protein</fullName>
    </recommendedName>
</protein>
<reference evidence="11" key="1">
    <citation type="submission" date="2018-05" db="EMBL/GenBank/DDBJ databases">
        <title>Draft genome of Mucuna pruriens seed.</title>
        <authorList>
            <person name="Nnadi N.E."/>
            <person name="Vos R."/>
            <person name="Hasami M.H."/>
            <person name="Devisetty U.K."/>
            <person name="Aguiy J.C."/>
        </authorList>
    </citation>
    <scope>NUCLEOTIDE SEQUENCE [LARGE SCALE GENOMIC DNA]</scope>
    <source>
        <strain evidence="11">JCA_2017</strain>
    </source>
</reference>
<keyword evidence="5" id="KW-0460">Magnesium</keyword>
<keyword evidence="3" id="KW-0255">Endonuclease</keyword>
<feature type="domain" description="GAG-pre-integrase" evidence="10">
    <location>
        <begin position="35"/>
        <end position="77"/>
    </location>
</feature>
<evidence type="ECO:0000256" key="6">
    <source>
        <dbReference type="ARBA" id="ARBA00022908"/>
    </source>
</evidence>
<keyword evidence="8" id="KW-0808">Transferase</keyword>
<keyword evidence="6" id="KW-0229">DNA integration</keyword>
<name>A0A371H987_MUCPR</name>
<dbReference type="GO" id="GO:0015074">
    <property type="term" value="P:DNA integration"/>
    <property type="evidence" value="ECO:0007669"/>
    <property type="project" value="UniProtKB-KW"/>
</dbReference>
<dbReference type="GO" id="GO:0004519">
    <property type="term" value="F:endonuclease activity"/>
    <property type="evidence" value="ECO:0007669"/>
    <property type="project" value="UniProtKB-KW"/>
</dbReference>
<evidence type="ECO:0000256" key="2">
    <source>
        <dbReference type="ARBA" id="ARBA00022723"/>
    </source>
</evidence>
<dbReference type="Pfam" id="PF13976">
    <property type="entry name" value="gag_pre-integrs"/>
    <property type="match status" value="1"/>
</dbReference>
<evidence type="ECO:0000256" key="9">
    <source>
        <dbReference type="ARBA" id="ARBA00023172"/>
    </source>
</evidence>
<evidence type="ECO:0000256" key="1">
    <source>
        <dbReference type="ARBA" id="ARBA00022722"/>
    </source>
</evidence>
<dbReference type="GO" id="GO:0003887">
    <property type="term" value="F:DNA-directed DNA polymerase activity"/>
    <property type="evidence" value="ECO:0007669"/>
    <property type="project" value="UniProtKB-KW"/>
</dbReference>
<evidence type="ECO:0000313" key="11">
    <source>
        <dbReference type="EMBL" id="RDX99263.1"/>
    </source>
</evidence>
<dbReference type="GO" id="GO:0006310">
    <property type="term" value="P:DNA recombination"/>
    <property type="evidence" value="ECO:0007669"/>
    <property type="project" value="UniProtKB-KW"/>
</dbReference>
<organism evidence="11 12">
    <name type="scientific">Mucuna pruriens</name>
    <name type="common">Velvet bean</name>
    <name type="synonym">Dolichos pruriens</name>
    <dbReference type="NCBI Taxonomy" id="157652"/>
    <lineage>
        <taxon>Eukaryota</taxon>
        <taxon>Viridiplantae</taxon>
        <taxon>Streptophyta</taxon>
        <taxon>Embryophyta</taxon>
        <taxon>Tracheophyta</taxon>
        <taxon>Spermatophyta</taxon>
        <taxon>Magnoliopsida</taxon>
        <taxon>eudicotyledons</taxon>
        <taxon>Gunneridae</taxon>
        <taxon>Pentapetalae</taxon>
        <taxon>rosids</taxon>
        <taxon>fabids</taxon>
        <taxon>Fabales</taxon>
        <taxon>Fabaceae</taxon>
        <taxon>Papilionoideae</taxon>
        <taxon>50 kb inversion clade</taxon>
        <taxon>NPAAA clade</taxon>
        <taxon>indigoferoid/millettioid clade</taxon>
        <taxon>Phaseoleae</taxon>
        <taxon>Mucuna</taxon>
    </lineage>
</organism>
<dbReference type="InterPro" id="IPR012337">
    <property type="entry name" value="RNaseH-like_sf"/>
</dbReference>
<dbReference type="GO" id="GO:0003964">
    <property type="term" value="F:RNA-directed DNA polymerase activity"/>
    <property type="evidence" value="ECO:0007669"/>
    <property type="project" value="UniProtKB-KW"/>
</dbReference>
<evidence type="ECO:0000256" key="7">
    <source>
        <dbReference type="ARBA" id="ARBA00022918"/>
    </source>
</evidence>
<keyword evidence="8" id="KW-0239">DNA-directed DNA polymerase</keyword>
<evidence type="ECO:0000256" key="8">
    <source>
        <dbReference type="ARBA" id="ARBA00022932"/>
    </source>
</evidence>
<keyword evidence="1" id="KW-0540">Nuclease</keyword>
<dbReference type="SUPFAM" id="SSF53098">
    <property type="entry name" value="Ribonuclease H-like"/>
    <property type="match status" value="1"/>
</dbReference>
<feature type="non-terminal residue" evidence="11">
    <location>
        <position position="1"/>
    </location>
</feature>
<evidence type="ECO:0000256" key="3">
    <source>
        <dbReference type="ARBA" id="ARBA00022759"/>
    </source>
</evidence>
<accession>A0A371H987</accession>
<dbReference type="EMBL" id="QJKJ01003271">
    <property type="protein sequence ID" value="RDX99263.1"/>
    <property type="molecule type" value="Genomic_DNA"/>
</dbReference>
<evidence type="ECO:0000313" key="12">
    <source>
        <dbReference type="Proteomes" id="UP000257109"/>
    </source>
</evidence>
<evidence type="ECO:0000256" key="5">
    <source>
        <dbReference type="ARBA" id="ARBA00022842"/>
    </source>
</evidence>
<dbReference type="PANTHER" id="PTHR42648">
    <property type="entry name" value="TRANSPOSASE, PUTATIVE-RELATED"/>
    <property type="match status" value="1"/>
</dbReference>
<sequence length="197" mass="22427">MEHNMMKVYDSKRKLILKAPLSKNKTFKIGIQIGESHCLAVVVEDQNWLCHLRFGHLNVRSLSLLKKKGMVHGLPFIEPPKEVSYKQINQKFFQVQHSSNKGIAISCLFRGEAFEVFKRFKVMVEKQCSCSIKVLGTDGGGEYTSHDFSSYCNKEGIICERVKMLAIFDFQDMLEVVTTGLAELGSNATEEQRLAFR</sequence>
<dbReference type="OrthoDB" id="1426661at2759"/>
<keyword evidence="8" id="KW-0548">Nucleotidyltransferase</keyword>
<keyword evidence="2" id="KW-0479">Metal-binding</keyword>
<keyword evidence="9" id="KW-0233">DNA recombination</keyword>
<dbReference type="InterPro" id="IPR039537">
    <property type="entry name" value="Retrotran_Ty1/copia-like"/>
</dbReference>
<keyword evidence="7" id="KW-0695">RNA-directed DNA polymerase</keyword>
<dbReference type="Proteomes" id="UP000257109">
    <property type="component" value="Unassembled WGS sequence"/>
</dbReference>
<proteinExistence type="predicted"/>
<dbReference type="GO" id="GO:0016787">
    <property type="term" value="F:hydrolase activity"/>
    <property type="evidence" value="ECO:0007669"/>
    <property type="project" value="UniProtKB-KW"/>
</dbReference>
<dbReference type="PANTHER" id="PTHR42648:SF11">
    <property type="entry name" value="TRANSPOSON TY4-P GAG-POL POLYPROTEIN"/>
    <property type="match status" value="1"/>
</dbReference>
<dbReference type="InterPro" id="IPR025724">
    <property type="entry name" value="GAG-pre-integrase_dom"/>
</dbReference>
<keyword evidence="4" id="KW-0378">Hydrolase</keyword>
<gene>
    <name evidence="11" type="ORF">CR513_17702</name>
</gene>
<keyword evidence="12" id="KW-1185">Reference proteome</keyword>
<dbReference type="GO" id="GO:0046872">
    <property type="term" value="F:metal ion binding"/>
    <property type="evidence" value="ECO:0007669"/>
    <property type="project" value="UniProtKB-KW"/>
</dbReference>
<dbReference type="AlphaFoldDB" id="A0A371H987"/>
<comment type="caution">
    <text evidence="11">The sequence shown here is derived from an EMBL/GenBank/DDBJ whole genome shotgun (WGS) entry which is preliminary data.</text>
</comment>
<evidence type="ECO:0000259" key="10">
    <source>
        <dbReference type="Pfam" id="PF13976"/>
    </source>
</evidence>
<evidence type="ECO:0000256" key="4">
    <source>
        <dbReference type="ARBA" id="ARBA00022801"/>
    </source>
</evidence>